<reference evidence="1" key="2">
    <citation type="journal article" date="2023" name="Science">
        <title>Genomic signatures of disease resistance in endangered staghorn corals.</title>
        <authorList>
            <person name="Vollmer S.V."/>
            <person name="Selwyn J.D."/>
            <person name="Despard B.A."/>
            <person name="Roesel C.L."/>
        </authorList>
    </citation>
    <scope>NUCLEOTIDE SEQUENCE</scope>
    <source>
        <strain evidence="1">K2</strain>
    </source>
</reference>
<protein>
    <submittedName>
        <fullName evidence="1">Uncharacterized protein</fullName>
    </submittedName>
</protein>
<accession>A0AAD9QAG6</accession>
<evidence type="ECO:0000313" key="2">
    <source>
        <dbReference type="Proteomes" id="UP001249851"/>
    </source>
</evidence>
<evidence type="ECO:0000313" key="1">
    <source>
        <dbReference type="EMBL" id="KAK2557275.1"/>
    </source>
</evidence>
<sequence>MTTVIPALHYRHSYSHYKAQVAQDFTAPFCSRLLGLRKGHTALTRNYSPAAADKQTCCKFGRRPSGGTSAFILRLI</sequence>
<proteinExistence type="predicted"/>
<dbReference type="Proteomes" id="UP001249851">
    <property type="component" value="Unassembled WGS sequence"/>
</dbReference>
<organism evidence="1 2">
    <name type="scientific">Acropora cervicornis</name>
    <name type="common">Staghorn coral</name>
    <dbReference type="NCBI Taxonomy" id="6130"/>
    <lineage>
        <taxon>Eukaryota</taxon>
        <taxon>Metazoa</taxon>
        <taxon>Cnidaria</taxon>
        <taxon>Anthozoa</taxon>
        <taxon>Hexacorallia</taxon>
        <taxon>Scleractinia</taxon>
        <taxon>Astrocoeniina</taxon>
        <taxon>Acroporidae</taxon>
        <taxon>Acropora</taxon>
    </lineage>
</organism>
<gene>
    <name evidence="1" type="ORF">P5673_020365</name>
</gene>
<keyword evidence="2" id="KW-1185">Reference proteome</keyword>
<dbReference type="EMBL" id="JARQWQ010000050">
    <property type="protein sequence ID" value="KAK2557275.1"/>
    <property type="molecule type" value="Genomic_DNA"/>
</dbReference>
<reference evidence="1" key="1">
    <citation type="journal article" date="2023" name="G3 (Bethesda)">
        <title>Whole genome assembly and annotation of the endangered Caribbean coral Acropora cervicornis.</title>
        <authorList>
            <person name="Selwyn J.D."/>
            <person name="Vollmer S.V."/>
        </authorList>
    </citation>
    <scope>NUCLEOTIDE SEQUENCE</scope>
    <source>
        <strain evidence="1">K2</strain>
    </source>
</reference>
<comment type="caution">
    <text evidence="1">The sequence shown here is derived from an EMBL/GenBank/DDBJ whole genome shotgun (WGS) entry which is preliminary data.</text>
</comment>
<name>A0AAD9QAG6_ACRCE</name>
<dbReference type="AlphaFoldDB" id="A0AAD9QAG6"/>